<evidence type="ECO:0000313" key="2">
    <source>
        <dbReference type="EMBL" id="KKM03760.1"/>
    </source>
</evidence>
<name>A0A0F9GYA3_9ZZZZ</name>
<comment type="caution">
    <text evidence="2">The sequence shown here is derived from an EMBL/GenBank/DDBJ whole genome shotgun (WGS) entry which is preliminary data.</text>
</comment>
<evidence type="ECO:0000256" key="1">
    <source>
        <dbReference type="SAM" id="Phobius"/>
    </source>
</evidence>
<gene>
    <name evidence="2" type="ORF">LCGC14_1771180</name>
</gene>
<keyword evidence="1" id="KW-1133">Transmembrane helix</keyword>
<proteinExistence type="predicted"/>
<feature type="transmembrane region" description="Helical" evidence="1">
    <location>
        <begin position="66"/>
        <end position="85"/>
    </location>
</feature>
<evidence type="ECO:0008006" key="3">
    <source>
        <dbReference type="Google" id="ProtNLM"/>
    </source>
</evidence>
<protein>
    <recommendedName>
        <fullName evidence="3">PEP-CTERM protein-sorting domain-containing protein</fullName>
    </recommendedName>
</protein>
<reference evidence="2" key="1">
    <citation type="journal article" date="2015" name="Nature">
        <title>Complex archaea that bridge the gap between prokaryotes and eukaryotes.</title>
        <authorList>
            <person name="Spang A."/>
            <person name="Saw J.H."/>
            <person name="Jorgensen S.L."/>
            <person name="Zaremba-Niedzwiedzka K."/>
            <person name="Martijn J."/>
            <person name="Lind A.E."/>
            <person name="van Eijk R."/>
            <person name="Schleper C."/>
            <person name="Guy L."/>
            <person name="Ettema T.J."/>
        </authorList>
    </citation>
    <scope>NUCLEOTIDE SEQUENCE</scope>
</reference>
<dbReference type="InterPro" id="IPR022472">
    <property type="entry name" value="VPLPA-CTERM"/>
</dbReference>
<keyword evidence="1" id="KW-0472">Membrane</keyword>
<dbReference type="NCBIfam" id="TIGR03370">
    <property type="entry name" value="VPLPA-CTERM"/>
    <property type="match status" value="1"/>
</dbReference>
<organism evidence="2">
    <name type="scientific">marine sediment metagenome</name>
    <dbReference type="NCBI Taxonomy" id="412755"/>
    <lineage>
        <taxon>unclassified sequences</taxon>
        <taxon>metagenomes</taxon>
        <taxon>ecological metagenomes</taxon>
    </lineage>
</organism>
<dbReference type="EMBL" id="LAZR01016608">
    <property type="protein sequence ID" value="KKM03760.1"/>
    <property type="molecule type" value="Genomic_DNA"/>
</dbReference>
<dbReference type="AlphaFoldDB" id="A0A0F9GYA3"/>
<keyword evidence="1" id="KW-0812">Transmembrane</keyword>
<sequence>MSMWVEAYRGGNLMANLEAQVFSSEWVWTELLFDAAFSDIDTIKFYTTNSGYFNDFVLDNIQVSNVPIPAATWLFGSALIGLAGIKRKK</sequence>
<accession>A0A0F9GYA3</accession>